<dbReference type="PROSITE" id="PS50888">
    <property type="entry name" value="BHLH"/>
    <property type="match status" value="1"/>
</dbReference>
<feature type="compositionally biased region" description="Low complexity" evidence="8">
    <location>
        <begin position="558"/>
        <end position="590"/>
    </location>
</feature>
<dbReference type="GO" id="GO:0005737">
    <property type="term" value="C:cytoplasm"/>
    <property type="evidence" value="ECO:0007669"/>
    <property type="project" value="InterPro"/>
</dbReference>
<dbReference type="InterPro" id="IPR001067">
    <property type="entry name" value="Nuc_translocat"/>
</dbReference>
<feature type="compositionally biased region" description="Polar residues" evidence="8">
    <location>
        <begin position="331"/>
        <end position="349"/>
    </location>
</feature>
<organism evidence="9">
    <name type="scientific">Cyprideis torosa</name>
    <dbReference type="NCBI Taxonomy" id="163714"/>
    <lineage>
        <taxon>Eukaryota</taxon>
        <taxon>Metazoa</taxon>
        <taxon>Ecdysozoa</taxon>
        <taxon>Arthropoda</taxon>
        <taxon>Crustacea</taxon>
        <taxon>Oligostraca</taxon>
        <taxon>Ostracoda</taxon>
        <taxon>Podocopa</taxon>
        <taxon>Podocopida</taxon>
        <taxon>Cytherocopina</taxon>
        <taxon>Cytheroidea</taxon>
        <taxon>Cytherideidae</taxon>
        <taxon>Cyprideis</taxon>
    </lineage>
</organism>
<dbReference type="GO" id="GO:0046983">
    <property type="term" value="F:protein dimerization activity"/>
    <property type="evidence" value="ECO:0007669"/>
    <property type="project" value="InterPro"/>
</dbReference>
<dbReference type="InterPro" id="IPR047230">
    <property type="entry name" value="CLOCK-like"/>
</dbReference>
<keyword evidence="3" id="KW-0090">Biological rhythms</keyword>
<dbReference type="InterPro" id="IPR013767">
    <property type="entry name" value="PAS_fold"/>
</dbReference>
<accession>A0A7R8WGK7</accession>
<dbReference type="OrthoDB" id="411251at2759"/>
<reference evidence="9" key="1">
    <citation type="submission" date="2020-11" db="EMBL/GenBank/DDBJ databases">
        <authorList>
            <person name="Tran Van P."/>
        </authorList>
    </citation>
    <scope>NUCLEOTIDE SEQUENCE</scope>
</reference>
<evidence type="ECO:0000256" key="7">
    <source>
        <dbReference type="ARBA" id="ARBA00023242"/>
    </source>
</evidence>
<dbReference type="Pfam" id="PF00010">
    <property type="entry name" value="HLH"/>
    <property type="match status" value="1"/>
</dbReference>
<dbReference type="CDD" id="cd00130">
    <property type="entry name" value="PAS"/>
    <property type="match status" value="2"/>
</dbReference>
<keyword evidence="1" id="KW-0677">Repeat</keyword>
<dbReference type="Gene3D" id="3.30.450.20">
    <property type="entry name" value="PAS domain"/>
    <property type="match status" value="2"/>
</dbReference>
<proteinExistence type="predicted"/>
<feature type="compositionally biased region" description="Polar residues" evidence="8">
    <location>
        <begin position="624"/>
        <end position="637"/>
    </location>
</feature>
<evidence type="ECO:0000256" key="2">
    <source>
        <dbReference type="ARBA" id="ARBA00023015"/>
    </source>
</evidence>
<feature type="compositionally biased region" description="Basic and acidic residues" evidence="8">
    <location>
        <begin position="114"/>
        <end position="138"/>
    </location>
</feature>
<dbReference type="SMART" id="SM00091">
    <property type="entry name" value="PAS"/>
    <property type="match status" value="2"/>
</dbReference>
<dbReference type="PROSITE" id="PS50112">
    <property type="entry name" value="PAS"/>
    <property type="match status" value="2"/>
</dbReference>
<name>A0A7R8WGK7_9CRUS</name>
<evidence type="ECO:0000256" key="5">
    <source>
        <dbReference type="ARBA" id="ARBA00023159"/>
    </source>
</evidence>
<dbReference type="Pfam" id="PF14598">
    <property type="entry name" value="PAS_11"/>
    <property type="match status" value="1"/>
</dbReference>
<dbReference type="GO" id="GO:0045944">
    <property type="term" value="P:positive regulation of transcription by RNA polymerase II"/>
    <property type="evidence" value="ECO:0007669"/>
    <property type="project" value="UniProtKB-ARBA"/>
</dbReference>
<dbReference type="InterPro" id="IPR011598">
    <property type="entry name" value="bHLH_dom"/>
</dbReference>
<dbReference type="GO" id="GO:0032922">
    <property type="term" value="P:circadian regulation of gene expression"/>
    <property type="evidence" value="ECO:0007669"/>
    <property type="project" value="InterPro"/>
</dbReference>
<dbReference type="PRINTS" id="PR00785">
    <property type="entry name" value="NCTRNSLOCATR"/>
</dbReference>
<evidence type="ECO:0000256" key="8">
    <source>
        <dbReference type="SAM" id="MobiDB-lite"/>
    </source>
</evidence>
<dbReference type="Gene3D" id="4.10.280.10">
    <property type="entry name" value="Helix-loop-helix DNA-binding domain"/>
    <property type="match status" value="1"/>
</dbReference>
<feature type="region of interest" description="Disordered" evidence="8">
    <location>
        <begin position="110"/>
        <end position="138"/>
    </location>
</feature>
<feature type="compositionally biased region" description="Polar residues" evidence="8">
    <location>
        <begin position="688"/>
        <end position="698"/>
    </location>
</feature>
<sequence>MEKFPENAMQIIRGYLGKYESQLPGQEVDSLASRIMENLLKDLDRLCDYRNFGKTSEAETLHVEELVKIDNLQGDVVHIRERLPRSIARTENKFLKHRLQNLAVKSGPDLELEVSEKEHSKDKEAEDHTERSRNLSEKKRRDQFNALIQELAAMVCTSNRKLDKYGVLKAAISSLREHAEVFSQTENTLEEDSKPACLPSGEFTRLLLESLDTFVIALNAKGNLIYASDSISSCFGLDPGELTGTPFSQFLSTESEAEHFRTEFAAFIRAASVSSGLTDDGERLLKSITVTVKKSQLPCHDQEERLTLETVTLTMFLKDLSMDAELLSPSDHPQGSTTSENRGAITENGTTHRNDGDSTYVVVALGQFKLAQLPREIEWCSESSEAPEFLSRHSMEWKFLYLDQRATEIIGYLPFELLGTSGFDYIHVDDLDRVAKCHKKLMDTGEGVSSCYRFLSKGMEWIWLKTRYYISYHQWTSKPEFVVCSNRMINREDIKRDSNLNDLDHSRSEMTSPGCLSSTTYSCDGSACSTKSGSQWGTSAPDTSGDSALGVKAGGGVYPSPLSPSSVSSRGGASTTRSERSTATGASRRSGQWREGAPKKPRVTIKTEILSPCAGVGSAEPCMSSPSPTSPLNQSAFHSPPPQPQEIGFRPIAVPSQEVNAANVTSPQRVSPISSANLSPFLSVATDSPALTTENTPCPDSARPPFLSQSAPGTMSSFIHHHSQPITSQATSQSPPSSRSFVPTCSSPLLRIPDGAAAPQPPHPPLIHPPALNNHFGATSGPDIMQQQQQPPHFQSMVRKKENEKCQFILC</sequence>
<dbReference type="PANTHER" id="PTHR46055">
    <property type="entry name" value="CIRCADIAN LOCOMOTER OUTPUT CYCLES PROTEIN KAPUT"/>
    <property type="match status" value="1"/>
</dbReference>
<dbReference type="InterPro" id="IPR000014">
    <property type="entry name" value="PAS"/>
</dbReference>
<feature type="compositionally biased region" description="Polar residues" evidence="8">
    <location>
        <begin position="532"/>
        <end position="546"/>
    </location>
</feature>
<feature type="compositionally biased region" description="Pro residues" evidence="8">
    <location>
        <begin position="759"/>
        <end position="768"/>
    </location>
</feature>
<feature type="region of interest" description="Disordered" evidence="8">
    <location>
        <begin position="688"/>
        <end position="787"/>
    </location>
</feature>
<evidence type="ECO:0000256" key="6">
    <source>
        <dbReference type="ARBA" id="ARBA00023163"/>
    </source>
</evidence>
<dbReference type="SUPFAM" id="SSF55785">
    <property type="entry name" value="PYP-like sensor domain (PAS domain)"/>
    <property type="match status" value="2"/>
</dbReference>
<keyword evidence="7" id="KW-0539">Nucleus</keyword>
<dbReference type="PANTHER" id="PTHR46055:SF3">
    <property type="entry name" value="CIRCADIAN LOCOMOTER OUTPUT CYCLES PROTEIN KAPUT"/>
    <property type="match status" value="1"/>
</dbReference>
<keyword evidence="6" id="KW-0804">Transcription</keyword>
<keyword evidence="5" id="KW-0010">Activator</keyword>
<dbReference type="GO" id="GO:0000978">
    <property type="term" value="F:RNA polymerase II cis-regulatory region sequence-specific DNA binding"/>
    <property type="evidence" value="ECO:0007669"/>
    <property type="project" value="TreeGrafter"/>
</dbReference>
<dbReference type="GO" id="GO:0000981">
    <property type="term" value="F:DNA-binding transcription factor activity, RNA polymerase II-specific"/>
    <property type="evidence" value="ECO:0007669"/>
    <property type="project" value="InterPro"/>
</dbReference>
<dbReference type="SUPFAM" id="SSF47459">
    <property type="entry name" value="HLH, helix-loop-helix DNA-binding domain"/>
    <property type="match status" value="1"/>
</dbReference>
<feature type="compositionally biased region" description="Low complexity" evidence="8">
    <location>
        <begin position="724"/>
        <end position="740"/>
    </location>
</feature>
<feature type="compositionally biased region" description="Polar residues" evidence="8">
    <location>
        <begin position="707"/>
        <end position="717"/>
    </location>
</feature>
<feature type="region of interest" description="Disordered" evidence="8">
    <location>
        <begin position="532"/>
        <end position="648"/>
    </location>
</feature>
<evidence type="ECO:0000313" key="9">
    <source>
        <dbReference type="EMBL" id="CAD7228372.1"/>
    </source>
</evidence>
<dbReference type="InterPro" id="IPR036638">
    <property type="entry name" value="HLH_DNA-bd_sf"/>
</dbReference>
<keyword evidence="4" id="KW-0238">DNA-binding</keyword>
<evidence type="ECO:0000256" key="1">
    <source>
        <dbReference type="ARBA" id="ARBA00022737"/>
    </source>
</evidence>
<dbReference type="AlphaFoldDB" id="A0A7R8WGK7"/>
<dbReference type="InterPro" id="IPR035965">
    <property type="entry name" value="PAS-like_dom_sf"/>
</dbReference>
<evidence type="ECO:0000256" key="3">
    <source>
        <dbReference type="ARBA" id="ARBA00023108"/>
    </source>
</evidence>
<dbReference type="Pfam" id="PF00989">
    <property type="entry name" value="PAS"/>
    <property type="match status" value="1"/>
</dbReference>
<evidence type="ECO:0000256" key="4">
    <source>
        <dbReference type="ARBA" id="ARBA00023125"/>
    </source>
</evidence>
<gene>
    <name evidence="9" type="ORF">CTOB1V02_LOCUS6256</name>
</gene>
<dbReference type="EMBL" id="OB661509">
    <property type="protein sequence ID" value="CAD7228372.1"/>
    <property type="molecule type" value="Genomic_DNA"/>
</dbReference>
<protein>
    <submittedName>
        <fullName evidence="9">Uncharacterized protein</fullName>
    </submittedName>
</protein>
<feature type="region of interest" description="Disordered" evidence="8">
    <location>
        <begin position="328"/>
        <end position="353"/>
    </location>
</feature>
<dbReference type="GO" id="GO:1990513">
    <property type="term" value="C:CLOCK-BMAL transcription complex"/>
    <property type="evidence" value="ECO:0007669"/>
    <property type="project" value="TreeGrafter"/>
</dbReference>
<dbReference type="SMART" id="SM00353">
    <property type="entry name" value="HLH"/>
    <property type="match status" value="1"/>
</dbReference>
<keyword evidence="2" id="KW-0805">Transcription regulation</keyword>